<dbReference type="Proteomes" id="UP001497382">
    <property type="component" value="Unassembled WGS sequence"/>
</dbReference>
<dbReference type="PANTHER" id="PTHR11266">
    <property type="entry name" value="PEROXISOMAL MEMBRANE PROTEIN 2, PXMP2 MPV17"/>
    <property type="match status" value="1"/>
</dbReference>
<reference evidence="7 8" key="1">
    <citation type="submission" date="2024-04" db="EMBL/GenBank/DDBJ databases">
        <authorList>
            <person name="Rising A."/>
            <person name="Reimegard J."/>
            <person name="Sonavane S."/>
            <person name="Akerstrom W."/>
            <person name="Nylinder S."/>
            <person name="Hedman E."/>
            <person name="Kallberg Y."/>
        </authorList>
    </citation>
    <scope>NUCLEOTIDE SEQUENCE [LARGE SCALE GENOMIC DNA]</scope>
</reference>
<dbReference type="PANTHER" id="PTHR11266:SF85">
    <property type="entry name" value="MPV17-LIKE PROTEIN"/>
    <property type="match status" value="1"/>
</dbReference>
<dbReference type="InterPro" id="IPR007248">
    <property type="entry name" value="Mpv17_PMP22"/>
</dbReference>
<dbReference type="AlphaFoldDB" id="A0AAV1ZMC7"/>
<keyword evidence="4 6" id="KW-1133">Transmembrane helix</keyword>
<accession>A0AAV1ZMC7</accession>
<comment type="subcellular location">
    <subcellularLocation>
        <location evidence="1">Membrane</location>
        <topology evidence="1">Multi-pass membrane protein</topology>
    </subcellularLocation>
</comment>
<evidence type="ECO:0000256" key="6">
    <source>
        <dbReference type="RuleBase" id="RU363053"/>
    </source>
</evidence>
<keyword evidence="8" id="KW-1185">Reference proteome</keyword>
<evidence type="ECO:0000256" key="1">
    <source>
        <dbReference type="ARBA" id="ARBA00004141"/>
    </source>
</evidence>
<evidence type="ECO:0000256" key="2">
    <source>
        <dbReference type="ARBA" id="ARBA00006824"/>
    </source>
</evidence>
<comment type="caution">
    <text evidence="7">The sequence shown here is derived from an EMBL/GenBank/DDBJ whole genome shotgun (WGS) entry which is preliminary data.</text>
</comment>
<evidence type="ECO:0000313" key="8">
    <source>
        <dbReference type="Proteomes" id="UP001497382"/>
    </source>
</evidence>
<proteinExistence type="inferred from homology"/>
<evidence type="ECO:0000256" key="4">
    <source>
        <dbReference type="ARBA" id="ARBA00022989"/>
    </source>
</evidence>
<evidence type="ECO:0000256" key="3">
    <source>
        <dbReference type="ARBA" id="ARBA00022692"/>
    </source>
</evidence>
<evidence type="ECO:0000256" key="5">
    <source>
        <dbReference type="ARBA" id="ARBA00023136"/>
    </source>
</evidence>
<evidence type="ECO:0000313" key="7">
    <source>
        <dbReference type="EMBL" id="CAL1272871.1"/>
    </source>
</evidence>
<name>A0AAV1ZMC7_9ARAC</name>
<organism evidence="7 8">
    <name type="scientific">Larinioides sclopetarius</name>
    <dbReference type="NCBI Taxonomy" id="280406"/>
    <lineage>
        <taxon>Eukaryota</taxon>
        <taxon>Metazoa</taxon>
        <taxon>Ecdysozoa</taxon>
        <taxon>Arthropoda</taxon>
        <taxon>Chelicerata</taxon>
        <taxon>Arachnida</taxon>
        <taxon>Araneae</taxon>
        <taxon>Araneomorphae</taxon>
        <taxon>Entelegynae</taxon>
        <taxon>Araneoidea</taxon>
        <taxon>Araneidae</taxon>
        <taxon>Larinioides</taxon>
    </lineage>
</organism>
<dbReference type="GO" id="GO:0005739">
    <property type="term" value="C:mitochondrion"/>
    <property type="evidence" value="ECO:0007669"/>
    <property type="project" value="TreeGrafter"/>
</dbReference>
<sequence>MSAVRILNKTKLMFKKHPFLMNVASYGTMCVSAELAQQTVRIINKKQQSIDWSSVGRFAVVGTAGIAPVLFNFYKYLDYILPAATGRIVMTKVATDLLMCSPTTITIFFTGMGALEGKEDVFAELKAKFWSTYKLSCCFWLPAQAINFALLPPYTRVAFVGVASFIWVNVLCLVKRQEVSEPKAESSEVPEKVAKD</sequence>
<dbReference type="EMBL" id="CAXIEN010000064">
    <property type="protein sequence ID" value="CAL1272871.1"/>
    <property type="molecule type" value="Genomic_DNA"/>
</dbReference>
<gene>
    <name evidence="7" type="ORF">LARSCL_LOCUS6626</name>
</gene>
<comment type="similarity">
    <text evidence="2 6">Belongs to the peroxisomal membrane protein PXMP2/4 family.</text>
</comment>
<keyword evidence="3 6" id="KW-0812">Transmembrane</keyword>
<feature type="transmembrane region" description="Helical" evidence="6">
    <location>
        <begin position="157"/>
        <end position="174"/>
    </location>
</feature>
<evidence type="ECO:0008006" key="9">
    <source>
        <dbReference type="Google" id="ProtNLM"/>
    </source>
</evidence>
<keyword evidence="5 6" id="KW-0472">Membrane</keyword>
<feature type="transmembrane region" description="Helical" evidence="6">
    <location>
        <begin position="94"/>
        <end position="115"/>
    </location>
</feature>
<dbReference type="GO" id="GO:0016020">
    <property type="term" value="C:membrane"/>
    <property type="evidence" value="ECO:0007669"/>
    <property type="project" value="UniProtKB-SubCell"/>
</dbReference>
<dbReference type="Pfam" id="PF04117">
    <property type="entry name" value="Mpv17_PMP22"/>
    <property type="match status" value="1"/>
</dbReference>
<protein>
    <recommendedName>
        <fullName evidence="9">Mpv17-like protein</fullName>
    </recommendedName>
</protein>